<name>A0A7W9NG05_9PSEU</name>
<accession>A0A7W9NG05</accession>
<sequence>MSAPAATLTTITTQLVTAFEAAWRAIQQRHPDVPEVVVTFGSGTLGMKAGQARLGHFAAARWQHGEKQLPELFISGEGLQRGALEVLGTLLHEAAHGLAHVREIKDTSRQGRYHNAKFKALGEELGLTLAEDKTIGWSLTTVPETTAKAYAAELDELGAALVAWRYAEVHATSKKKSTNLAVAECACPRKIRVARTTLAEAPITCGACDTDFVAEDDEGE</sequence>
<organism evidence="1 2">
    <name type="scientific">Kutzneria kofuensis</name>
    <dbReference type="NCBI Taxonomy" id="103725"/>
    <lineage>
        <taxon>Bacteria</taxon>
        <taxon>Bacillati</taxon>
        <taxon>Actinomycetota</taxon>
        <taxon>Actinomycetes</taxon>
        <taxon>Pseudonocardiales</taxon>
        <taxon>Pseudonocardiaceae</taxon>
        <taxon>Kutzneria</taxon>
    </lineage>
</organism>
<gene>
    <name evidence="1" type="ORF">BJ998_001857</name>
</gene>
<evidence type="ECO:0000313" key="2">
    <source>
        <dbReference type="Proteomes" id="UP000585638"/>
    </source>
</evidence>
<dbReference type="RefSeq" id="WP_184860248.1">
    <property type="nucleotide sequence ID" value="NZ_BAAAWY010000042.1"/>
</dbReference>
<protein>
    <recommendedName>
        <fullName evidence="3">SprT-like family protein</fullName>
    </recommendedName>
</protein>
<evidence type="ECO:0000313" key="1">
    <source>
        <dbReference type="EMBL" id="MBB5890661.1"/>
    </source>
</evidence>
<proteinExistence type="predicted"/>
<dbReference type="Proteomes" id="UP000585638">
    <property type="component" value="Unassembled WGS sequence"/>
</dbReference>
<comment type="caution">
    <text evidence="1">The sequence shown here is derived from an EMBL/GenBank/DDBJ whole genome shotgun (WGS) entry which is preliminary data.</text>
</comment>
<reference evidence="1 2" key="1">
    <citation type="submission" date="2020-08" db="EMBL/GenBank/DDBJ databases">
        <title>Sequencing the genomes of 1000 actinobacteria strains.</title>
        <authorList>
            <person name="Klenk H.-P."/>
        </authorList>
    </citation>
    <scope>NUCLEOTIDE SEQUENCE [LARGE SCALE GENOMIC DNA]</scope>
    <source>
        <strain evidence="1 2">DSM 43851</strain>
    </source>
</reference>
<evidence type="ECO:0008006" key="3">
    <source>
        <dbReference type="Google" id="ProtNLM"/>
    </source>
</evidence>
<keyword evidence="2" id="KW-1185">Reference proteome</keyword>
<dbReference type="EMBL" id="JACHIR010000001">
    <property type="protein sequence ID" value="MBB5890661.1"/>
    <property type="molecule type" value="Genomic_DNA"/>
</dbReference>
<dbReference type="AlphaFoldDB" id="A0A7W9NG05"/>